<evidence type="ECO:0000256" key="2">
    <source>
        <dbReference type="SAM" id="SignalP"/>
    </source>
</evidence>
<dbReference type="GO" id="GO:0008201">
    <property type="term" value="F:heparin binding"/>
    <property type="evidence" value="ECO:0007669"/>
    <property type="project" value="InterPro"/>
</dbReference>
<evidence type="ECO:0000259" key="3">
    <source>
        <dbReference type="Pfam" id="PF06400"/>
    </source>
</evidence>
<dbReference type="InterPro" id="IPR010483">
    <property type="entry name" value="Alpha_2_MRAP_C"/>
</dbReference>
<evidence type="ECO:0000313" key="6">
    <source>
        <dbReference type="Proteomes" id="UP000887568"/>
    </source>
</evidence>
<dbReference type="PANTHER" id="PTHR16560">
    <property type="entry name" value="ALPHA-2-MACROGLOBULIN RECEPTOR-ASSOCIATED PROTEIN"/>
    <property type="match status" value="1"/>
</dbReference>
<organism evidence="5 6">
    <name type="scientific">Patiria miniata</name>
    <name type="common">Bat star</name>
    <name type="synonym">Asterina miniata</name>
    <dbReference type="NCBI Taxonomy" id="46514"/>
    <lineage>
        <taxon>Eukaryota</taxon>
        <taxon>Metazoa</taxon>
        <taxon>Echinodermata</taxon>
        <taxon>Eleutherozoa</taxon>
        <taxon>Asterozoa</taxon>
        <taxon>Asteroidea</taxon>
        <taxon>Valvatacea</taxon>
        <taxon>Valvatida</taxon>
        <taxon>Asterinidae</taxon>
        <taxon>Patiria</taxon>
    </lineage>
</organism>
<name>A0A914A9X4_PATMI</name>
<dbReference type="CTD" id="4043"/>
<dbReference type="Pfam" id="PF06401">
    <property type="entry name" value="Alpha-2-MRAP_C"/>
    <property type="match status" value="1"/>
</dbReference>
<feature type="signal peptide" evidence="2">
    <location>
        <begin position="1"/>
        <end position="23"/>
    </location>
</feature>
<dbReference type="Pfam" id="PF06400">
    <property type="entry name" value="Alpha-2-MRAP_N"/>
    <property type="match status" value="1"/>
</dbReference>
<dbReference type="OMA" id="QEFEHHQ"/>
<dbReference type="EnsemblMetazoa" id="XM_038204281.1">
    <property type="protein sequence ID" value="XP_038060209.1"/>
    <property type="gene ID" value="LOC119731203"/>
</dbReference>
<dbReference type="GO" id="GO:0005783">
    <property type="term" value="C:endoplasmic reticulum"/>
    <property type="evidence" value="ECO:0007669"/>
    <property type="project" value="InterPro"/>
</dbReference>
<dbReference type="GO" id="GO:0048019">
    <property type="term" value="F:receptor antagonist activity"/>
    <property type="evidence" value="ECO:0007669"/>
    <property type="project" value="InterPro"/>
</dbReference>
<dbReference type="OrthoDB" id="5817428at2759"/>
<dbReference type="Proteomes" id="UP000887568">
    <property type="component" value="Unplaced"/>
</dbReference>
<evidence type="ECO:0000256" key="1">
    <source>
        <dbReference type="SAM" id="Coils"/>
    </source>
</evidence>
<keyword evidence="1" id="KW-0175">Coiled coil</keyword>
<evidence type="ECO:0008006" key="7">
    <source>
        <dbReference type="Google" id="ProtNLM"/>
    </source>
</evidence>
<dbReference type="GO" id="GO:0048259">
    <property type="term" value="P:regulation of receptor-mediated endocytosis"/>
    <property type="evidence" value="ECO:0007669"/>
    <property type="project" value="TreeGrafter"/>
</dbReference>
<keyword evidence="6" id="KW-1185">Reference proteome</keyword>
<dbReference type="SUPFAM" id="SSF47045">
    <property type="entry name" value="RAP domain-like"/>
    <property type="match status" value="3"/>
</dbReference>
<feature type="domain" description="Alpha-2-macroglobulin RAP C-terminal" evidence="4">
    <location>
        <begin position="136"/>
        <end position="341"/>
    </location>
</feature>
<sequence length="345" mass="40623">MNSCGVALVVLCACASLWSVAQAQSKYTENVNIKDNQVDRFRTKIVQQVWEKANRMNLPPKKLEELSQTLQQHDVKVLQLKKHQQDGGDPEGDTETLLRRKLTDIMRKFGIIPYDGKEQLRMKEANQKRDMTGEEFQDHKLNKLWIKAQQSPNFNKLELEQLKEELTHHQEKKEQFEQLSGQLYGDRTRDANRVETHADKKRIDPDERSVLELDLKIQHRELTNDFQRLSNKMLPDEHKGEFTEPRVINLWREAMFANFTAEELESIRAELKHFEAKIIKYEDVQVQSLHAEKQYRIAKKQGDSVDSLKHKTLRDEARELGNNVHEFMNDMRGRIQRGRDRADEL</sequence>
<dbReference type="InterPro" id="IPR036744">
    <property type="entry name" value="RAP_sf"/>
</dbReference>
<dbReference type="InterPro" id="IPR009066">
    <property type="entry name" value="MG_RAP_rcpt_1"/>
</dbReference>
<feature type="chain" id="PRO_5036766476" description="Alpha-2-macroglobulin receptor-associated protein" evidence="2">
    <location>
        <begin position="24"/>
        <end position="345"/>
    </location>
</feature>
<evidence type="ECO:0000259" key="4">
    <source>
        <dbReference type="Pfam" id="PF06401"/>
    </source>
</evidence>
<dbReference type="GO" id="GO:0050750">
    <property type="term" value="F:low-density lipoprotein particle receptor binding"/>
    <property type="evidence" value="ECO:0007669"/>
    <property type="project" value="InterPro"/>
</dbReference>
<dbReference type="RefSeq" id="XP_038060209.1">
    <property type="nucleotide sequence ID" value="XM_038204281.1"/>
</dbReference>
<reference evidence="5" key="1">
    <citation type="submission" date="2022-11" db="UniProtKB">
        <authorList>
            <consortium name="EnsemblMetazoa"/>
        </authorList>
    </citation>
    <scope>IDENTIFICATION</scope>
</reference>
<evidence type="ECO:0000313" key="5">
    <source>
        <dbReference type="EnsemblMetazoa" id="XP_038060209.1"/>
    </source>
</evidence>
<protein>
    <recommendedName>
        <fullName evidence="7">Alpha-2-macroglobulin receptor-associated protein</fullName>
    </recommendedName>
</protein>
<proteinExistence type="predicted"/>
<feature type="coiled-coil region" evidence="1">
    <location>
        <begin position="257"/>
        <end position="284"/>
    </location>
</feature>
<dbReference type="PANTHER" id="PTHR16560:SF2">
    <property type="entry name" value="ALPHA-2-MACROGLOBULIN RECEPTOR-ASSOCIATED PROTEIN"/>
    <property type="match status" value="1"/>
</dbReference>
<keyword evidence="2" id="KW-0732">Signal</keyword>
<dbReference type="AlphaFoldDB" id="A0A914A9X4"/>
<dbReference type="GeneID" id="119731203"/>
<feature type="domain" description="Alpha-2-macroglobulin receptor-associated protein" evidence="3">
    <location>
        <begin position="23"/>
        <end position="113"/>
    </location>
</feature>
<accession>A0A914A9X4</accession>
<dbReference type="InterPro" id="IPR038003">
    <property type="entry name" value="A2-macroglobuin_RAP"/>
</dbReference>
<dbReference type="Gene3D" id="1.20.81.10">
    <property type="entry name" value="RAP domain"/>
    <property type="match status" value="3"/>
</dbReference>